<protein>
    <recommendedName>
        <fullName evidence="4">Prolyl 4-hydroxylase alpha subunit Fe(2+) 2OG dioxygenase domain-containing protein</fullName>
    </recommendedName>
</protein>
<gene>
    <name evidence="2" type="ORF">NLI96_g5872</name>
</gene>
<dbReference type="PANTHER" id="PTHR33099:SF7">
    <property type="entry name" value="MYND-TYPE DOMAIN-CONTAINING PROTEIN"/>
    <property type="match status" value="1"/>
</dbReference>
<evidence type="ECO:0000256" key="1">
    <source>
        <dbReference type="SAM" id="MobiDB-lite"/>
    </source>
</evidence>
<organism evidence="2 3">
    <name type="scientific">Meripilus lineatus</name>
    <dbReference type="NCBI Taxonomy" id="2056292"/>
    <lineage>
        <taxon>Eukaryota</taxon>
        <taxon>Fungi</taxon>
        <taxon>Dikarya</taxon>
        <taxon>Basidiomycota</taxon>
        <taxon>Agaricomycotina</taxon>
        <taxon>Agaricomycetes</taxon>
        <taxon>Polyporales</taxon>
        <taxon>Meripilaceae</taxon>
        <taxon>Meripilus</taxon>
    </lineage>
</organism>
<evidence type="ECO:0000313" key="3">
    <source>
        <dbReference type="Proteomes" id="UP001212997"/>
    </source>
</evidence>
<comment type="caution">
    <text evidence="2">The sequence shown here is derived from an EMBL/GenBank/DDBJ whole genome shotgun (WGS) entry which is preliminary data.</text>
</comment>
<evidence type="ECO:0000313" key="2">
    <source>
        <dbReference type="EMBL" id="KAJ3484084.1"/>
    </source>
</evidence>
<name>A0AAD5V2B8_9APHY</name>
<sequence>MYQRRKPACLTGEIRTQLENALSTQLDFVGTFSYSKTHIDAPNPSLKIEGIGIVGVPLSTGDAQAIKLKSKAEQAPSGKGRRRTSTRHAGDACQWEIAAKLVTFANPQWETFMQTSVEAACKLFLFGTGSHFNPADTAKVDGKFATIMVVLPSEFSGGETHVSHSGVGITYDCGETSLNTTTVMAWYSDVMHEIRPIKSGYRLAISFNLIHTTNSLCPAISTNSKFVEEVKRVLLRWKEIMKKDDEPKKIVYLLDRQYPEAPSQGSAPTCVDAVKVALLQQICREIDCSLGMATVIYTLSGSVHRKGYWGCGHDDDLEFSSVDDREMSFEDFVSLDGNTLSHTLWVDEDTETIPTTLAGEVESGKHAGQDRYTRTVLVVWPTQNIFDAIHSTEDVKRVCEKLEKAGDSGPSERSVQLAEYVLSRIEESPGKVFTTVCSAALRWKDNTLWCRAVDTHFCHNPASLLNPQDLEGAIETFGFHGAAKCLEKALTTSPSNRRALELVALLEKMIKENPKLGKSCSVKTISKWVSKQRDTVLRNLRKFDKGDVTIVIQSSISYGGPVFLKECVIPQLLAQSDSGTLVDLASEISKTTIEDTSIKTELISKLVVTAVTKFNFFSASGSTPNAPQNADPVLESFKKFTQICYTLGCTDALILVLDKAMLTTGLSPADASKRARTVMLPLLDYIGLQPRAFSTFPETSVKALAQATIPLLLSQPTEMNGALTRSMVNAVKMIGGGLDLIQTTITPVILSSGTSADSQLVLAEEITKLGASVPKGTGEDFSTRIRSMTTPLVSKVAQNVALSTSNITNVLSRLVKLGESEGCTIIIQRAIGSVHQADATQLQQTFTPLLSPLRKLALSYAPLEPDTTTLLRTIVQRWVETILGQKPPEDRSTLVSLSQWTCTCIHCQSVKAFLQGDSADNSSLRMDCIGAQARKHLERFLTSCTSGAVTFTTTTGRSQGILINLSDNMKQFIPWKKNQVFGIKMLRDMTTDETQLQGILGDYYKVMLQALGIRRITAGVAVPPGTNQVAQAVASTSANAVVSGATTQINRAGEPPAKKRKTITNPADIIDLT</sequence>
<dbReference type="Proteomes" id="UP001212997">
    <property type="component" value="Unassembled WGS sequence"/>
</dbReference>
<feature type="region of interest" description="Disordered" evidence="1">
    <location>
        <begin position="1051"/>
        <end position="1073"/>
    </location>
</feature>
<dbReference type="PANTHER" id="PTHR33099">
    <property type="entry name" value="FE2OG DIOXYGENASE DOMAIN-CONTAINING PROTEIN"/>
    <property type="match status" value="1"/>
</dbReference>
<dbReference type="EMBL" id="JANAWD010000202">
    <property type="protein sequence ID" value="KAJ3484084.1"/>
    <property type="molecule type" value="Genomic_DNA"/>
</dbReference>
<proteinExistence type="predicted"/>
<keyword evidence="3" id="KW-1185">Reference proteome</keyword>
<accession>A0AAD5V2B8</accession>
<evidence type="ECO:0008006" key="4">
    <source>
        <dbReference type="Google" id="ProtNLM"/>
    </source>
</evidence>
<reference evidence="2" key="1">
    <citation type="submission" date="2022-07" db="EMBL/GenBank/DDBJ databases">
        <title>Genome Sequence of Physisporinus lineatus.</title>
        <authorList>
            <person name="Buettner E."/>
        </authorList>
    </citation>
    <scope>NUCLEOTIDE SEQUENCE</scope>
    <source>
        <strain evidence="2">VT162</strain>
    </source>
</reference>
<dbReference type="Gene3D" id="2.60.120.620">
    <property type="entry name" value="q2cbj1_9rhob like domain"/>
    <property type="match status" value="1"/>
</dbReference>
<dbReference type="AlphaFoldDB" id="A0AAD5V2B8"/>